<keyword evidence="2" id="KW-0472">Membrane</keyword>
<organism evidence="3">
    <name type="scientific">Chromera velia CCMP2878</name>
    <dbReference type="NCBI Taxonomy" id="1169474"/>
    <lineage>
        <taxon>Eukaryota</taxon>
        <taxon>Sar</taxon>
        <taxon>Alveolata</taxon>
        <taxon>Colpodellida</taxon>
        <taxon>Chromeraceae</taxon>
        <taxon>Chromera</taxon>
    </lineage>
</organism>
<sequence length="419" mass="46356">MDPESQRTEEEPRPVPYKKIGVAVAVCLAVIVVGGGIWWACSGSPSKKPGQPQPDNPNPPPPQPEPEPEKPEPAEPASIEIDYQYKAASADVTAETDENEAAFLDLVKTQEQFTTPTNVPGDELPEGTVGQWSRLLELPVEGHEREFFLLAVGPRAVDGPNTYSAALYMNARMVTGALKQLQGTGARKGSCLASSIQSTYAEYAVVIETAKEGLNMTELISEDTFTGMAEETEEDILLKRARVQATHDLLRTVLTEDQMIPFSSSLKEGQDSLVLLFAQKELKSIYLLKGKKFDSGITDLTVSDGSIKESLKEMWFRDPYGQGALPAVNETAWFDTDDLDEDEMSTPVNTLEWIRDLYYKIEKVEKDLSLSPIPDKPSTPPADEGQTEEAKPKDPQVFLDNERNTEAGEEEEEIWRMEV</sequence>
<evidence type="ECO:0000256" key="2">
    <source>
        <dbReference type="SAM" id="Phobius"/>
    </source>
</evidence>
<feature type="compositionally biased region" description="Pro residues" evidence="1">
    <location>
        <begin position="51"/>
        <end position="65"/>
    </location>
</feature>
<feature type="region of interest" description="Disordered" evidence="1">
    <location>
        <begin position="370"/>
        <end position="419"/>
    </location>
</feature>
<accession>A0A0G4HGW3</accession>
<reference evidence="3" key="1">
    <citation type="submission" date="2014-11" db="EMBL/GenBank/DDBJ databases">
        <authorList>
            <person name="Otto D Thomas"/>
            <person name="Naeem Raeece"/>
        </authorList>
    </citation>
    <scope>NUCLEOTIDE SEQUENCE</scope>
</reference>
<keyword evidence="2" id="KW-1133">Transmembrane helix</keyword>
<keyword evidence="2" id="KW-0812">Transmembrane</keyword>
<dbReference type="AlphaFoldDB" id="A0A0G4HGW3"/>
<feature type="transmembrane region" description="Helical" evidence="2">
    <location>
        <begin position="20"/>
        <end position="40"/>
    </location>
</feature>
<protein>
    <submittedName>
        <fullName evidence="3">Uncharacterized protein</fullName>
    </submittedName>
</protein>
<feature type="region of interest" description="Disordered" evidence="1">
    <location>
        <begin position="44"/>
        <end position="74"/>
    </location>
</feature>
<gene>
    <name evidence="3" type="ORF">Cvel_6803</name>
</gene>
<evidence type="ECO:0000313" key="3">
    <source>
        <dbReference type="EMBL" id="CEM43343.1"/>
    </source>
</evidence>
<dbReference type="VEuPathDB" id="CryptoDB:Cvel_6803"/>
<proteinExistence type="predicted"/>
<dbReference type="EMBL" id="CDMZ01002662">
    <property type="protein sequence ID" value="CEM43343.1"/>
    <property type="molecule type" value="Genomic_DNA"/>
</dbReference>
<evidence type="ECO:0000256" key="1">
    <source>
        <dbReference type="SAM" id="MobiDB-lite"/>
    </source>
</evidence>
<name>A0A0G4HGW3_9ALVE</name>
<feature type="compositionally biased region" description="Basic and acidic residues" evidence="1">
    <location>
        <begin position="388"/>
        <end position="406"/>
    </location>
</feature>